<accession>A0A2W2B3U1</accession>
<keyword evidence="3" id="KW-1185">Reference proteome</keyword>
<feature type="compositionally biased region" description="Acidic residues" evidence="1">
    <location>
        <begin position="41"/>
        <end position="54"/>
    </location>
</feature>
<evidence type="ECO:0000256" key="1">
    <source>
        <dbReference type="SAM" id="MobiDB-lite"/>
    </source>
</evidence>
<name>A0A2W2B3U1_9ACTN</name>
<feature type="compositionally biased region" description="Pro residues" evidence="1">
    <location>
        <begin position="1"/>
        <end position="15"/>
    </location>
</feature>
<sequence length="125" mass="12980">MARPLGPPGTPPPPRNSAVGEDALSIWLRDHRPEPAADAADAADEADEAEEADIETAPAAVDVGDLKRHEVLTSIADAGAATVRDLRARTNLSQVQLGMILGQLSADGAISIEGEPGEEVVRKAE</sequence>
<reference evidence="2 3" key="1">
    <citation type="submission" date="2018-01" db="EMBL/GenBank/DDBJ databases">
        <title>Draft genome sequence of Jiangella sp. GTF31.</title>
        <authorList>
            <person name="Sahin N."/>
            <person name="Ay H."/>
            <person name="Saygin H."/>
        </authorList>
    </citation>
    <scope>NUCLEOTIDE SEQUENCE [LARGE SCALE GENOMIC DNA]</scope>
    <source>
        <strain evidence="2 3">GTF31</strain>
    </source>
</reference>
<evidence type="ECO:0000313" key="2">
    <source>
        <dbReference type="EMBL" id="PZF79620.1"/>
    </source>
</evidence>
<proteinExistence type="predicted"/>
<dbReference type="AlphaFoldDB" id="A0A2W2B3U1"/>
<organism evidence="2 3">
    <name type="scientific">Jiangella anatolica</name>
    <dbReference type="NCBI Taxonomy" id="2670374"/>
    <lineage>
        <taxon>Bacteria</taxon>
        <taxon>Bacillati</taxon>
        <taxon>Actinomycetota</taxon>
        <taxon>Actinomycetes</taxon>
        <taxon>Jiangellales</taxon>
        <taxon>Jiangellaceae</taxon>
        <taxon>Jiangella</taxon>
    </lineage>
</organism>
<gene>
    <name evidence="2" type="ORF">C1I92_30210</name>
</gene>
<protein>
    <submittedName>
        <fullName evidence="2">Uncharacterized protein</fullName>
    </submittedName>
</protein>
<dbReference type="EMBL" id="POTW01000126">
    <property type="protein sequence ID" value="PZF79620.1"/>
    <property type="molecule type" value="Genomic_DNA"/>
</dbReference>
<comment type="caution">
    <text evidence="2">The sequence shown here is derived from an EMBL/GenBank/DDBJ whole genome shotgun (WGS) entry which is preliminary data.</text>
</comment>
<evidence type="ECO:0000313" key="3">
    <source>
        <dbReference type="Proteomes" id="UP000248764"/>
    </source>
</evidence>
<dbReference type="Proteomes" id="UP000248764">
    <property type="component" value="Unassembled WGS sequence"/>
</dbReference>
<feature type="region of interest" description="Disordered" evidence="1">
    <location>
        <begin position="1"/>
        <end position="61"/>
    </location>
</feature>
<dbReference type="RefSeq" id="WP_111258348.1">
    <property type="nucleotide sequence ID" value="NZ_POTW01000126.1"/>
</dbReference>